<protein>
    <submittedName>
        <fullName evidence="1">Uncharacterized protein</fullName>
    </submittedName>
</protein>
<dbReference type="AlphaFoldDB" id="A0A1J5TF19"/>
<organism evidence="1">
    <name type="scientific">mine drainage metagenome</name>
    <dbReference type="NCBI Taxonomy" id="410659"/>
    <lineage>
        <taxon>unclassified sequences</taxon>
        <taxon>metagenomes</taxon>
        <taxon>ecological metagenomes</taxon>
    </lineage>
</organism>
<sequence length="66" mass="7790">MREKLFEKFGIVIFKTDEQYFIRYDSGEAVAKLVEDEISEMEAKKAQLSERDAYEVLLAIERRKGK</sequence>
<reference evidence="1" key="1">
    <citation type="submission" date="2016-10" db="EMBL/GenBank/DDBJ databases">
        <title>Sequence of Gallionella enrichment culture.</title>
        <authorList>
            <person name="Poehlein A."/>
            <person name="Muehling M."/>
            <person name="Daniel R."/>
        </authorList>
    </citation>
    <scope>NUCLEOTIDE SEQUENCE</scope>
</reference>
<proteinExistence type="predicted"/>
<dbReference type="EMBL" id="MLJW01000001">
    <property type="protein sequence ID" value="OIR19519.1"/>
    <property type="molecule type" value="Genomic_DNA"/>
</dbReference>
<comment type="caution">
    <text evidence="1">The sequence shown here is derived from an EMBL/GenBank/DDBJ whole genome shotgun (WGS) entry which is preliminary data.</text>
</comment>
<name>A0A1J5TF19_9ZZZZ</name>
<evidence type="ECO:0000313" key="1">
    <source>
        <dbReference type="EMBL" id="OIR19519.1"/>
    </source>
</evidence>
<accession>A0A1J5TF19</accession>
<gene>
    <name evidence="1" type="ORF">GALL_04000</name>
</gene>